<evidence type="ECO:0000313" key="8">
    <source>
        <dbReference type="EMBL" id="KJV65509.1"/>
    </source>
</evidence>
<feature type="domain" description="MPN" evidence="7">
    <location>
        <begin position="108"/>
        <end position="230"/>
    </location>
</feature>
<dbReference type="Proteomes" id="UP000033546">
    <property type="component" value="Unassembled WGS sequence"/>
</dbReference>
<dbReference type="PATRIC" id="fig|1359167.3.peg.437"/>
<dbReference type="InterPro" id="IPR020891">
    <property type="entry name" value="UPF0758_CS"/>
</dbReference>
<evidence type="ECO:0000313" key="9">
    <source>
        <dbReference type="Proteomes" id="UP000033546"/>
    </source>
</evidence>
<comment type="similarity">
    <text evidence="6">Belongs to the UPF0758 family.</text>
</comment>
<keyword evidence="1" id="KW-0645">Protease</keyword>
<dbReference type="Gene3D" id="3.40.140.10">
    <property type="entry name" value="Cytidine Deaminase, domain 2"/>
    <property type="match status" value="1"/>
</dbReference>
<dbReference type="AlphaFoldDB" id="A0A0F3NF08"/>
<dbReference type="GO" id="GO:0046872">
    <property type="term" value="F:metal ion binding"/>
    <property type="evidence" value="ECO:0007669"/>
    <property type="project" value="UniProtKB-KW"/>
</dbReference>
<comment type="caution">
    <text evidence="8">The sequence shown here is derived from an EMBL/GenBank/DDBJ whole genome shotgun (WGS) entry which is preliminary data.</text>
</comment>
<accession>A0A0F3NF08</accession>
<dbReference type="NCBIfam" id="NF000642">
    <property type="entry name" value="PRK00024.1"/>
    <property type="match status" value="1"/>
</dbReference>
<dbReference type="GO" id="GO:0008237">
    <property type="term" value="F:metallopeptidase activity"/>
    <property type="evidence" value="ECO:0007669"/>
    <property type="project" value="UniProtKB-KW"/>
</dbReference>
<dbReference type="InterPro" id="IPR010994">
    <property type="entry name" value="RuvA_2-like"/>
</dbReference>
<dbReference type="SUPFAM" id="SSF47781">
    <property type="entry name" value="RuvA domain 2-like"/>
    <property type="match status" value="1"/>
</dbReference>
<evidence type="ECO:0000259" key="7">
    <source>
        <dbReference type="PROSITE" id="PS50249"/>
    </source>
</evidence>
<keyword evidence="5" id="KW-0482">Metalloprotease</keyword>
<protein>
    <submittedName>
        <fullName evidence="8">DNA repair RadC family protein</fullName>
    </submittedName>
</protein>
<dbReference type="InterPro" id="IPR025657">
    <property type="entry name" value="RadC_JAB"/>
</dbReference>
<dbReference type="PROSITE" id="PS50249">
    <property type="entry name" value="MPN"/>
    <property type="match status" value="1"/>
</dbReference>
<keyword evidence="4" id="KW-0862">Zinc</keyword>
<dbReference type="Pfam" id="PF20582">
    <property type="entry name" value="UPF0758_N"/>
    <property type="match status" value="1"/>
</dbReference>
<dbReference type="PROSITE" id="PS01302">
    <property type="entry name" value="UPF0758"/>
    <property type="match status" value="1"/>
</dbReference>
<dbReference type="InterPro" id="IPR046778">
    <property type="entry name" value="UPF0758_N"/>
</dbReference>
<dbReference type="Pfam" id="PF04002">
    <property type="entry name" value="RadC"/>
    <property type="match status" value="1"/>
</dbReference>
<evidence type="ECO:0000256" key="1">
    <source>
        <dbReference type="ARBA" id="ARBA00022670"/>
    </source>
</evidence>
<evidence type="ECO:0000256" key="3">
    <source>
        <dbReference type="ARBA" id="ARBA00022801"/>
    </source>
</evidence>
<evidence type="ECO:0000256" key="2">
    <source>
        <dbReference type="ARBA" id="ARBA00022723"/>
    </source>
</evidence>
<dbReference type="NCBIfam" id="TIGR00608">
    <property type="entry name" value="radc"/>
    <property type="match status" value="1"/>
</dbReference>
<dbReference type="CDD" id="cd08071">
    <property type="entry name" value="MPN_DUF2466"/>
    <property type="match status" value="1"/>
</dbReference>
<sequence>MNIKDEPKKQQAGHRKRLRQKLLSGGNKGLLDYEILELILCSAHPRKDVKPIAKRLIKHFGTFAKVFFADFNKLKEVSDIGEVSASAIFCIREALDRILRENIDNGIIINQWQKLIEYLRIKIGNGSIENFHILYLNTKYKLLADETQDVGTVNQTPLYIREVIKKSLLLEATSIIIAHNHPSGDAKPSKADIEITNQLVRACTDVGITLIDHIIVTSNTHYSFKTHNLL</sequence>
<dbReference type="EMBL" id="LANU01000002">
    <property type="protein sequence ID" value="KJV65509.1"/>
    <property type="molecule type" value="Genomic_DNA"/>
</dbReference>
<dbReference type="InterPro" id="IPR001405">
    <property type="entry name" value="UPF0758"/>
</dbReference>
<dbReference type="RefSeq" id="WP_045804804.1">
    <property type="nucleotide sequence ID" value="NZ_LANU01000002.1"/>
</dbReference>
<dbReference type="PANTHER" id="PTHR30471">
    <property type="entry name" value="DNA REPAIR PROTEIN RADC"/>
    <property type="match status" value="1"/>
</dbReference>
<evidence type="ECO:0000256" key="5">
    <source>
        <dbReference type="ARBA" id="ARBA00023049"/>
    </source>
</evidence>
<dbReference type="InterPro" id="IPR037518">
    <property type="entry name" value="MPN"/>
</dbReference>
<proteinExistence type="inferred from homology"/>
<reference evidence="8 9" key="1">
    <citation type="submission" date="2015-02" db="EMBL/GenBank/DDBJ databases">
        <title>Genome Sequencing of Rickettsiales.</title>
        <authorList>
            <person name="Daugherty S.C."/>
            <person name="Su Q."/>
            <person name="Abolude K."/>
            <person name="Beier-Sexton M."/>
            <person name="Carlyon J.A."/>
            <person name="Carter R."/>
            <person name="Day N.P."/>
            <person name="Dumler S.J."/>
            <person name="Dyachenko V."/>
            <person name="Godinez A."/>
            <person name="Kurtti T.J."/>
            <person name="Lichay M."/>
            <person name="Mullins K.E."/>
            <person name="Ott S."/>
            <person name="Pappas-Brown V."/>
            <person name="Paris D.H."/>
            <person name="Patel P."/>
            <person name="Richards A.L."/>
            <person name="Sadzewicz L."/>
            <person name="Sears K."/>
            <person name="Seidman D."/>
            <person name="Sengamalay N."/>
            <person name="Stenos J."/>
            <person name="Tallon L.J."/>
            <person name="Vincent G."/>
            <person name="Fraser C.M."/>
            <person name="Munderloh U."/>
            <person name="Dunning-Hotopp J.C."/>
        </authorList>
    </citation>
    <scope>NUCLEOTIDE SEQUENCE [LARGE SCALE GENOMIC DNA]</scope>
    <source>
        <strain evidence="8 9">EmCRT</strain>
    </source>
</reference>
<name>A0A0F3NF08_9RICK</name>
<evidence type="ECO:0000256" key="4">
    <source>
        <dbReference type="ARBA" id="ARBA00022833"/>
    </source>
</evidence>
<gene>
    <name evidence="8" type="ORF">EMUCRT_0453</name>
</gene>
<dbReference type="Gene3D" id="1.10.150.20">
    <property type="entry name" value="5' to 3' exonuclease, C-terminal subdomain"/>
    <property type="match status" value="1"/>
</dbReference>
<organism evidence="8 9">
    <name type="scientific">Ehrlichia cf. muris str. EmCRT</name>
    <dbReference type="NCBI Taxonomy" id="1359167"/>
    <lineage>
        <taxon>Bacteria</taxon>
        <taxon>Pseudomonadati</taxon>
        <taxon>Pseudomonadota</taxon>
        <taxon>Alphaproteobacteria</taxon>
        <taxon>Rickettsiales</taxon>
        <taxon>Anaplasmataceae</taxon>
        <taxon>Ehrlichia</taxon>
    </lineage>
</organism>
<keyword evidence="2" id="KW-0479">Metal-binding</keyword>
<keyword evidence="3" id="KW-0378">Hydrolase</keyword>
<evidence type="ECO:0000256" key="6">
    <source>
        <dbReference type="RuleBase" id="RU003797"/>
    </source>
</evidence>
<dbReference type="GO" id="GO:0006508">
    <property type="term" value="P:proteolysis"/>
    <property type="evidence" value="ECO:0007669"/>
    <property type="project" value="UniProtKB-KW"/>
</dbReference>
<dbReference type="PANTHER" id="PTHR30471:SF3">
    <property type="entry name" value="UPF0758 PROTEIN YEES-RELATED"/>
    <property type="match status" value="1"/>
</dbReference>